<evidence type="ECO:0000256" key="1">
    <source>
        <dbReference type="SAM" id="MobiDB-lite"/>
    </source>
</evidence>
<protein>
    <submittedName>
        <fullName evidence="2">(rape) hypothetical protein</fullName>
    </submittedName>
    <submittedName>
        <fullName evidence="4">BnaC03g34030D protein</fullName>
    </submittedName>
</protein>
<reference evidence="4 5" key="1">
    <citation type="journal article" date="2014" name="Science">
        <title>Plant genetics. Early allopolyploid evolution in the post-Neolithic Brassica napus oilseed genome.</title>
        <authorList>
            <person name="Chalhoub B."/>
            <person name="Denoeud F."/>
            <person name="Liu S."/>
            <person name="Parkin I.A."/>
            <person name="Tang H."/>
            <person name="Wang X."/>
            <person name="Chiquet J."/>
            <person name="Belcram H."/>
            <person name="Tong C."/>
            <person name="Samans B."/>
            <person name="Correa M."/>
            <person name="Da Silva C."/>
            <person name="Just J."/>
            <person name="Falentin C."/>
            <person name="Koh C.S."/>
            <person name="Le Clainche I."/>
            <person name="Bernard M."/>
            <person name="Bento P."/>
            <person name="Noel B."/>
            <person name="Labadie K."/>
            <person name="Alberti A."/>
            <person name="Charles M."/>
            <person name="Arnaud D."/>
            <person name="Guo H."/>
            <person name="Daviaud C."/>
            <person name="Alamery S."/>
            <person name="Jabbari K."/>
            <person name="Zhao M."/>
            <person name="Edger P.P."/>
            <person name="Chelaifa H."/>
            <person name="Tack D."/>
            <person name="Lassalle G."/>
            <person name="Mestiri I."/>
            <person name="Schnel N."/>
            <person name="Le Paslier M.C."/>
            <person name="Fan G."/>
            <person name="Renault V."/>
            <person name="Bayer P.E."/>
            <person name="Golicz A.A."/>
            <person name="Manoli S."/>
            <person name="Lee T.H."/>
            <person name="Thi V.H."/>
            <person name="Chalabi S."/>
            <person name="Hu Q."/>
            <person name="Fan C."/>
            <person name="Tollenaere R."/>
            <person name="Lu Y."/>
            <person name="Battail C."/>
            <person name="Shen J."/>
            <person name="Sidebottom C.H."/>
            <person name="Wang X."/>
            <person name="Canaguier A."/>
            <person name="Chauveau A."/>
            <person name="Berard A."/>
            <person name="Deniot G."/>
            <person name="Guan M."/>
            <person name="Liu Z."/>
            <person name="Sun F."/>
            <person name="Lim Y.P."/>
            <person name="Lyons E."/>
            <person name="Town C.D."/>
            <person name="Bancroft I."/>
            <person name="Wang X."/>
            <person name="Meng J."/>
            <person name="Ma J."/>
            <person name="Pires J.C."/>
            <person name="King G.J."/>
            <person name="Brunel D."/>
            <person name="Delourme R."/>
            <person name="Renard M."/>
            <person name="Aury J.M."/>
            <person name="Adams K.L."/>
            <person name="Batley J."/>
            <person name="Snowdon R.J."/>
            <person name="Tost J."/>
            <person name="Edwards D."/>
            <person name="Zhou Y."/>
            <person name="Hua W."/>
            <person name="Sharpe A.G."/>
            <person name="Paterson A.H."/>
            <person name="Guan C."/>
            <person name="Wincker P."/>
        </authorList>
    </citation>
    <scope>NUCLEOTIDE SEQUENCE [LARGE SCALE GENOMIC DNA]</scope>
    <source>
        <strain evidence="5">cv. Darmor-bzh</strain>
    </source>
</reference>
<accession>A0A078HS69</accession>
<reference evidence="4" key="2">
    <citation type="submission" date="2014-06" db="EMBL/GenBank/DDBJ databases">
        <authorList>
            <person name="Genoscope - CEA"/>
        </authorList>
    </citation>
    <scope>NUCLEOTIDE SEQUENCE</scope>
</reference>
<keyword evidence="5" id="KW-1185">Reference proteome</keyword>
<evidence type="ECO:0000313" key="4">
    <source>
        <dbReference type="EMBL" id="CDY40687.1"/>
    </source>
</evidence>
<dbReference type="EMBL" id="HG994367">
    <property type="protein sequence ID" value="CAF1703401.1"/>
    <property type="molecule type" value="Genomic_DNA"/>
</dbReference>
<organism evidence="4 5">
    <name type="scientific">Brassica napus</name>
    <name type="common">Rape</name>
    <dbReference type="NCBI Taxonomy" id="3708"/>
    <lineage>
        <taxon>Eukaryota</taxon>
        <taxon>Viridiplantae</taxon>
        <taxon>Streptophyta</taxon>
        <taxon>Embryophyta</taxon>
        <taxon>Tracheophyta</taxon>
        <taxon>Spermatophyta</taxon>
        <taxon>Magnoliopsida</taxon>
        <taxon>eudicotyledons</taxon>
        <taxon>Gunneridae</taxon>
        <taxon>Pentapetalae</taxon>
        <taxon>rosids</taxon>
        <taxon>malvids</taxon>
        <taxon>Brassicales</taxon>
        <taxon>Brassicaceae</taxon>
        <taxon>Brassiceae</taxon>
        <taxon>Brassica</taxon>
    </lineage>
</organism>
<sequence length="46" mass="5098">MTMSRAPRNSNPSTDLSGMVLIPRSRNQGRKIRGVKMTKAGDPKKK</sequence>
<dbReference type="PaxDb" id="3708-A0A078HS69"/>
<dbReference type="AlphaFoldDB" id="A0A078HS69"/>
<feature type="region of interest" description="Disordered" evidence="1">
    <location>
        <begin position="1"/>
        <end position="46"/>
    </location>
</feature>
<dbReference type="Gramene" id="CDY40687">
    <property type="protein sequence ID" value="CDY40687"/>
    <property type="gene ID" value="GSBRNA2T00071571001"/>
</dbReference>
<evidence type="ECO:0000313" key="3">
    <source>
        <dbReference type="EMBL" id="CAF1703407.1"/>
    </source>
</evidence>
<feature type="compositionally biased region" description="Basic residues" evidence="1">
    <location>
        <begin position="27"/>
        <end position="36"/>
    </location>
</feature>
<proteinExistence type="predicted"/>
<gene>
    <name evidence="4" type="primary">BnaC03g34030D</name>
    <name evidence="2" type="ORF">DARMORV10_C03P41250.1</name>
    <name evidence="3" type="ORF">DARMORV10_C03P41280.1</name>
    <name evidence="4" type="ORF">GSBRNA2T00071571001</name>
</gene>
<evidence type="ECO:0000313" key="2">
    <source>
        <dbReference type="EMBL" id="CAF1703401.1"/>
    </source>
</evidence>
<evidence type="ECO:0000313" key="5">
    <source>
        <dbReference type="Proteomes" id="UP000028999"/>
    </source>
</evidence>
<name>A0A078HS69_BRANA</name>
<feature type="compositionally biased region" description="Polar residues" evidence="1">
    <location>
        <begin position="1"/>
        <end position="16"/>
    </location>
</feature>
<dbReference type="EMBL" id="HG994367">
    <property type="protein sequence ID" value="CAF1703407.1"/>
    <property type="molecule type" value="Genomic_DNA"/>
</dbReference>
<dbReference type="EMBL" id="LK032477">
    <property type="protein sequence ID" value="CDY40687.1"/>
    <property type="molecule type" value="Genomic_DNA"/>
</dbReference>
<dbReference type="Proteomes" id="UP000028999">
    <property type="component" value="Unassembled WGS sequence"/>
</dbReference>
<dbReference type="Proteomes" id="UP001295469">
    <property type="component" value="Chromosome C03"/>
</dbReference>
<reference evidence="2" key="3">
    <citation type="submission" date="2021-01" db="EMBL/GenBank/DDBJ databases">
        <authorList>
            <consortium name="Genoscope - CEA"/>
            <person name="William W."/>
        </authorList>
    </citation>
    <scope>NUCLEOTIDE SEQUENCE</scope>
</reference>